<feature type="region of interest" description="Disordered" evidence="1">
    <location>
        <begin position="131"/>
        <end position="184"/>
    </location>
</feature>
<reference evidence="3 4" key="1">
    <citation type="journal article" date="2024" name="J Genomics">
        <title>Draft genome sequencing and assembly of Favolaschia claudopus CIRM-BRFM 2984 isolated from oak limbs.</title>
        <authorList>
            <person name="Navarro D."/>
            <person name="Drula E."/>
            <person name="Chaduli D."/>
            <person name="Cazenave R."/>
            <person name="Ahrendt S."/>
            <person name="Wang J."/>
            <person name="Lipzen A."/>
            <person name="Daum C."/>
            <person name="Barry K."/>
            <person name="Grigoriev I.V."/>
            <person name="Favel A."/>
            <person name="Rosso M.N."/>
            <person name="Martin F."/>
        </authorList>
    </citation>
    <scope>NUCLEOTIDE SEQUENCE [LARGE SCALE GENOMIC DNA]</scope>
    <source>
        <strain evidence="3 4">CIRM-BRFM 2984</strain>
    </source>
</reference>
<gene>
    <name evidence="3" type="ORF">R3P38DRAFT_2808399</name>
</gene>
<evidence type="ECO:0000256" key="2">
    <source>
        <dbReference type="SAM" id="SignalP"/>
    </source>
</evidence>
<feature type="compositionally biased region" description="Low complexity" evidence="1">
    <location>
        <begin position="153"/>
        <end position="175"/>
    </location>
</feature>
<feature type="chain" id="PRO_5043721012" evidence="2">
    <location>
        <begin position="20"/>
        <end position="212"/>
    </location>
</feature>
<evidence type="ECO:0000313" key="4">
    <source>
        <dbReference type="Proteomes" id="UP001362999"/>
    </source>
</evidence>
<protein>
    <submittedName>
        <fullName evidence="3">Uncharacterized protein</fullName>
    </submittedName>
</protein>
<dbReference type="AlphaFoldDB" id="A0AAV9ZGC1"/>
<sequence>MYGFAPLLSLLALATVSFGHPAPSPISYLSGRAAPTLPQAQILGLPISNGITPRCAGSCTLLQSALNTFTFTGTFCTQLVLSEALTCYNCLADASVFSIEALQTQANKFIASCNSAPGVITRLTPVTVVDTAPTSTGNSGSTPTGNTSGGSTGATNTTPNTNTTDTNSSPDATPSDTKDDAEDKKNAGTRISAVNVFFVAASLTMGVFLVGA</sequence>
<evidence type="ECO:0000313" key="3">
    <source>
        <dbReference type="EMBL" id="KAK6981116.1"/>
    </source>
</evidence>
<keyword evidence="2" id="KW-0732">Signal</keyword>
<evidence type="ECO:0000256" key="1">
    <source>
        <dbReference type="SAM" id="MobiDB-lite"/>
    </source>
</evidence>
<comment type="caution">
    <text evidence="3">The sequence shown here is derived from an EMBL/GenBank/DDBJ whole genome shotgun (WGS) entry which is preliminary data.</text>
</comment>
<proteinExistence type="predicted"/>
<organism evidence="3 4">
    <name type="scientific">Favolaschia claudopus</name>
    <dbReference type="NCBI Taxonomy" id="2862362"/>
    <lineage>
        <taxon>Eukaryota</taxon>
        <taxon>Fungi</taxon>
        <taxon>Dikarya</taxon>
        <taxon>Basidiomycota</taxon>
        <taxon>Agaricomycotina</taxon>
        <taxon>Agaricomycetes</taxon>
        <taxon>Agaricomycetidae</taxon>
        <taxon>Agaricales</taxon>
        <taxon>Marasmiineae</taxon>
        <taxon>Mycenaceae</taxon>
        <taxon>Favolaschia</taxon>
    </lineage>
</organism>
<dbReference type="EMBL" id="JAWWNJ010000153">
    <property type="protein sequence ID" value="KAK6981116.1"/>
    <property type="molecule type" value="Genomic_DNA"/>
</dbReference>
<keyword evidence="4" id="KW-1185">Reference proteome</keyword>
<accession>A0AAV9ZGC1</accession>
<feature type="signal peptide" evidence="2">
    <location>
        <begin position="1"/>
        <end position="19"/>
    </location>
</feature>
<feature type="compositionally biased region" description="Low complexity" evidence="1">
    <location>
        <begin position="131"/>
        <end position="146"/>
    </location>
</feature>
<dbReference type="Proteomes" id="UP001362999">
    <property type="component" value="Unassembled WGS sequence"/>
</dbReference>
<name>A0AAV9ZGC1_9AGAR</name>